<evidence type="ECO:0000313" key="9">
    <source>
        <dbReference type="Proteomes" id="UP000199076"/>
    </source>
</evidence>
<dbReference type="EMBL" id="FNBK01000014">
    <property type="protein sequence ID" value="SDG05616.1"/>
    <property type="molecule type" value="Genomic_DNA"/>
</dbReference>
<dbReference type="SUPFAM" id="SSF53790">
    <property type="entry name" value="Tetrapyrrole methylase"/>
    <property type="match status" value="1"/>
</dbReference>
<keyword evidence="5" id="KW-0949">S-adenosyl-L-methionine</keyword>
<name>A0A1G7R4B0_9EURY</name>
<dbReference type="GO" id="GO:0046026">
    <property type="term" value="F:precorrin-4 C11-methyltransferase activity"/>
    <property type="evidence" value="ECO:0007669"/>
    <property type="project" value="InterPro"/>
</dbReference>
<keyword evidence="4 8" id="KW-0808">Transferase</keyword>
<dbReference type="GO" id="GO:0009236">
    <property type="term" value="P:cobalamin biosynthetic process"/>
    <property type="evidence" value="ECO:0007669"/>
    <property type="project" value="UniProtKB-KW"/>
</dbReference>
<feature type="region of interest" description="Disordered" evidence="6">
    <location>
        <begin position="1"/>
        <end position="40"/>
    </location>
</feature>
<evidence type="ECO:0000256" key="6">
    <source>
        <dbReference type="SAM" id="MobiDB-lite"/>
    </source>
</evidence>
<dbReference type="GO" id="GO:0032259">
    <property type="term" value="P:methylation"/>
    <property type="evidence" value="ECO:0007669"/>
    <property type="project" value="UniProtKB-KW"/>
</dbReference>
<evidence type="ECO:0000256" key="2">
    <source>
        <dbReference type="ARBA" id="ARBA00022573"/>
    </source>
</evidence>
<dbReference type="OrthoDB" id="6633at2157"/>
<dbReference type="PANTHER" id="PTHR45790:SF4">
    <property type="entry name" value="COBALT-PRECORRIN-4 C(11)-METHYLTRANSFERASE"/>
    <property type="match status" value="1"/>
</dbReference>
<evidence type="ECO:0000256" key="3">
    <source>
        <dbReference type="ARBA" id="ARBA00022603"/>
    </source>
</evidence>
<dbReference type="Gene3D" id="3.40.1010.10">
    <property type="entry name" value="Cobalt-precorrin-4 Transmethylase, Domain 1"/>
    <property type="match status" value="1"/>
</dbReference>
<evidence type="ECO:0000256" key="1">
    <source>
        <dbReference type="ARBA" id="ARBA00005879"/>
    </source>
</evidence>
<dbReference type="CDD" id="cd11641">
    <property type="entry name" value="Precorrin-4_C11-MT"/>
    <property type="match status" value="1"/>
</dbReference>
<feature type="compositionally biased region" description="Acidic residues" evidence="6">
    <location>
        <begin position="1"/>
        <end position="10"/>
    </location>
</feature>
<comment type="similarity">
    <text evidence="1">Belongs to the precorrin methyltransferase family.</text>
</comment>
<dbReference type="RefSeq" id="WP_092694255.1">
    <property type="nucleotide sequence ID" value="NZ_FNBK01000014.1"/>
</dbReference>
<dbReference type="PANTHER" id="PTHR45790">
    <property type="entry name" value="SIROHEME SYNTHASE-RELATED"/>
    <property type="match status" value="1"/>
</dbReference>
<accession>A0A1G7R4B0</accession>
<evidence type="ECO:0000313" key="8">
    <source>
        <dbReference type="EMBL" id="SDG05616.1"/>
    </source>
</evidence>
<sequence>MTDAETDPQDAIDATAGRAERDSRVYEHSAGDGQEGIPFIGAGPGDPKLLTVAGRELVEAADLVVHAGSLVNSELLEEYCAEAETVSSIGKDLEELIPLMRDAYEDGENVVRLHSGDPAIYGAALEQMDALEHEGVPTYFVPGVTAAFAASATLRTQLTLNEVSNHVAFTRPQGKTLDADEDHIAEFVEMGDVTTCVYLGTHAVAETMDRLLDQGHDPETPVAVVYHASWPDEDVIEGTIATIGDRVEDAGYRASALVIIGEAVAGDGYERSYLYDGWASRGSDDAETEADD</sequence>
<keyword evidence="2" id="KW-0169">Cobalamin biosynthesis</keyword>
<dbReference type="InterPro" id="IPR000878">
    <property type="entry name" value="4pyrrol_Mease"/>
</dbReference>
<feature type="domain" description="Tetrapyrrole methylase" evidence="7">
    <location>
        <begin position="37"/>
        <end position="243"/>
    </location>
</feature>
<keyword evidence="3 8" id="KW-0489">Methyltransferase</keyword>
<dbReference type="STRING" id="660518.SAMN05216218_11442"/>
<dbReference type="Gene3D" id="3.30.950.10">
    <property type="entry name" value="Methyltransferase, Cobalt-precorrin-4 Transmethylase, Domain 2"/>
    <property type="match status" value="1"/>
</dbReference>
<dbReference type="AlphaFoldDB" id="A0A1G7R4B0"/>
<keyword evidence="9" id="KW-1185">Reference proteome</keyword>
<evidence type="ECO:0000259" key="7">
    <source>
        <dbReference type="Pfam" id="PF00590"/>
    </source>
</evidence>
<dbReference type="InterPro" id="IPR014777">
    <property type="entry name" value="4pyrrole_Mease_sub1"/>
</dbReference>
<proteinExistence type="inferred from homology"/>
<reference evidence="9" key="1">
    <citation type="submission" date="2016-10" db="EMBL/GenBank/DDBJ databases">
        <authorList>
            <person name="Varghese N."/>
            <person name="Submissions S."/>
        </authorList>
    </citation>
    <scope>NUCLEOTIDE SEQUENCE [LARGE SCALE GENOMIC DNA]</scope>
    <source>
        <strain evidence="9">IBRC-M 10760</strain>
    </source>
</reference>
<protein>
    <submittedName>
        <fullName evidence="8">Precorrin-4 C11-methyltransferase</fullName>
    </submittedName>
</protein>
<dbReference type="Proteomes" id="UP000199076">
    <property type="component" value="Unassembled WGS sequence"/>
</dbReference>
<dbReference type="Pfam" id="PF00590">
    <property type="entry name" value="TP_methylase"/>
    <property type="match status" value="1"/>
</dbReference>
<dbReference type="InterPro" id="IPR050161">
    <property type="entry name" value="Siro_Cobalamin_biosynth"/>
</dbReference>
<evidence type="ECO:0000256" key="4">
    <source>
        <dbReference type="ARBA" id="ARBA00022679"/>
    </source>
</evidence>
<evidence type="ECO:0000256" key="5">
    <source>
        <dbReference type="ARBA" id="ARBA00022691"/>
    </source>
</evidence>
<dbReference type="InterPro" id="IPR014776">
    <property type="entry name" value="4pyrrole_Mease_sub2"/>
</dbReference>
<gene>
    <name evidence="8" type="ORF">SAMN05216218_11442</name>
</gene>
<organism evidence="8 9">
    <name type="scientific">Halorientalis regularis</name>
    <dbReference type="NCBI Taxonomy" id="660518"/>
    <lineage>
        <taxon>Archaea</taxon>
        <taxon>Methanobacteriati</taxon>
        <taxon>Methanobacteriota</taxon>
        <taxon>Stenosarchaea group</taxon>
        <taxon>Halobacteria</taxon>
        <taxon>Halobacteriales</taxon>
        <taxon>Haloarculaceae</taxon>
        <taxon>Halorientalis</taxon>
    </lineage>
</organism>
<feature type="compositionally biased region" description="Basic and acidic residues" evidence="6">
    <location>
        <begin position="18"/>
        <end position="30"/>
    </location>
</feature>
<dbReference type="InterPro" id="IPR006362">
    <property type="entry name" value="Cbl_synth_CobM/CibF"/>
</dbReference>
<dbReference type="InterPro" id="IPR035996">
    <property type="entry name" value="4pyrrol_Methylase_sf"/>
</dbReference>